<organism evidence="7 8">
    <name type="scientific">Pullulanibacillus pueri</name>
    <dbReference type="NCBI Taxonomy" id="1437324"/>
    <lineage>
        <taxon>Bacteria</taxon>
        <taxon>Bacillati</taxon>
        <taxon>Bacillota</taxon>
        <taxon>Bacilli</taxon>
        <taxon>Bacillales</taxon>
        <taxon>Sporolactobacillaceae</taxon>
        <taxon>Pullulanibacillus</taxon>
    </lineage>
</organism>
<dbReference type="InterPro" id="IPR031004">
    <property type="entry name" value="rSAM_YfkAB"/>
</dbReference>
<evidence type="ECO:0000256" key="2">
    <source>
        <dbReference type="ARBA" id="ARBA00022691"/>
    </source>
</evidence>
<dbReference type="InterPro" id="IPR007197">
    <property type="entry name" value="rSAM"/>
</dbReference>
<keyword evidence="4" id="KW-0408">Iron</keyword>
<keyword evidence="5" id="KW-0411">Iron-sulfur</keyword>
<dbReference type="RefSeq" id="WP_188496333.1">
    <property type="nucleotide sequence ID" value="NZ_BMFV01000005.1"/>
</dbReference>
<dbReference type="PANTHER" id="PTHR42836">
    <property type="entry name" value="7-CARBOXY-7-DEAZAGUANINE SYNTHASE"/>
    <property type="match status" value="1"/>
</dbReference>
<protein>
    <recommendedName>
        <fullName evidence="6">Radical SAM core domain-containing protein</fullName>
    </recommendedName>
</protein>
<dbReference type="SUPFAM" id="SSF102114">
    <property type="entry name" value="Radical SAM enzymes"/>
    <property type="match status" value="1"/>
</dbReference>
<dbReference type="GO" id="GO:0046872">
    <property type="term" value="F:metal ion binding"/>
    <property type="evidence" value="ECO:0007669"/>
    <property type="project" value="UniProtKB-KW"/>
</dbReference>
<keyword evidence="2" id="KW-0949">S-adenosyl-L-methionine</keyword>
<evidence type="ECO:0000313" key="7">
    <source>
        <dbReference type="EMBL" id="GGH77855.1"/>
    </source>
</evidence>
<keyword evidence="1" id="KW-0004">4Fe-4S</keyword>
<evidence type="ECO:0000256" key="3">
    <source>
        <dbReference type="ARBA" id="ARBA00022723"/>
    </source>
</evidence>
<dbReference type="EMBL" id="BMFV01000005">
    <property type="protein sequence ID" value="GGH77855.1"/>
    <property type="molecule type" value="Genomic_DNA"/>
</dbReference>
<dbReference type="InterPro" id="IPR058240">
    <property type="entry name" value="rSAM_sf"/>
</dbReference>
<dbReference type="Pfam" id="PF04055">
    <property type="entry name" value="Radical_SAM"/>
    <property type="match status" value="1"/>
</dbReference>
<evidence type="ECO:0000256" key="5">
    <source>
        <dbReference type="ARBA" id="ARBA00023014"/>
    </source>
</evidence>
<dbReference type="SFLD" id="SFLDS00029">
    <property type="entry name" value="Radical_SAM"/>
    <property type="match status" value="1"/>
</dbReference>
<dbReference type="CDD" id="cd01335">
    <property type="entry name" value="Radical_SAM"/>
    <property type="match status" value="1"/>
</dbReference>
<proteinExistence type="predicted"/>
<dbReference type="GO" id="GO:0003824">
    <property type="term" value="F:catalytic activity"/>
    <property type="evidence" value="ECO:0007669"/>
    <property type="project" value="InterPro"/>
</dbReference>
<dbReference type="SFLD" id="SFLDG01097">
    <property type="entry name" value="Uncharacterised_Radical_SAM_Su"/>
    <property type="match status" value="1"/>
</dbReference>
<dbReference type="Gene3D" id="3.20.20.70">
    <property type="entry name" value="Aldolase class I"/>
    <property type="match status" value="1"/>
</dbReference>
<dbReference type="NCBIfam" id="TIGR04478">
    <property type="entry name" value="rSAM_YfkAB"/>
    <property type="match status" value="1"/>
</dbReference>
<evidence type="ECO:0000259" key="6">
    <source>
        <dbReference type="PROSITE" id="PS51918"/>
    </source>
</evidence>
<evidence type="ECO:0000313" key="8">
    <source>
        <dbReference type="Proteomes" id="UP000656813"/>
    </source>
</evidence>
<dbReference type="GO" id="GO:0051539">
    <property type="term" value="F:4 iron, 4 sulfur cluster binding"/>
    <property type="evidence" value="ECO:0007669"/>
    <property type="project" value="UniProtKB-KW"/>
</dbReference>
<reference evidence="7" key="1">
    <citation type="journal article" date="2014" name="Int. J. Syst. Evol. Microbiol.">
        <title>Complete genome sequence of Corynebacterium casei LMG S-19264T (=DSM 44701T), isolated from a smear-ripened cheese.</title>
        <authorList>
            <consortium name="US DOE Joint Genome Institute (JGI-PGF)"/>
            <person name="Walter F."/>
            <person name="Albersmeier A."/>
            <person name="Kalinowski J."/>
            <person name="Ruckert C."/>
        </authorList>
    </citation>
    <scope>NUCLEOTIDE SEQUENCE</scope>
    <source>
        <strain evidence="7">CGMCC 1.12777</strain>
    </source>
</reference>
<dbReference type="SFLD" id="SFLDG01067">
    <property type="entry name" value="SPASM/twitch_domain_containing"/>
    <property type="match status" value="1"/>
</dbReference>
<keyword evidence="8" id="KW-1185">Reference proteome</keyword>
<dbReference type="InterPro" id="IPR014866">
    <property type="entry name" value="YfkB"/>
</dbReference>
<dbReference type="InterPro" id="IPR013785">
    <property type="entry name" value="Aldolase_TIM"/>
</dbReference>
<evidence type="ECO:0000256" key="4">
    <source>
        <dbReference type="ARBA" id="ARBA00023004"/>
    </source>
</evidence>
<dbReference type="Pfam" id="PF08756">
    <property type="entry name" value="YfkB"/>
    <property type="match status" value="1"/>
</dbReference>
<evidence type="ECO:0000256" key="1">
    <source>
        <dbReference type="ARBA" id="ARBA00022485"/>
    </source>
</evidence>
<comment type="caution">
    <text evidence="7">The sequence shown here is derived from an EMBL/GenBank/DDBJ whole genome shotgun (WGS) entry which is preliminary data.</text>
</comment>
<keyword evidence="3" id="KW-0479">Metal-binding</keyword>
<dbReference type="Proteomes" id="UP000656813">
    <property type="component" value="Unassembled WGS sequence"/>
</dbReference>
<feature type="domain" description="Radical SAM core" evidence="6">
    <location>
        <begin position="24"/>
        <end position="253"/>
    </location>
</feature>
<sequence>MRVKNQTMSPTNDPWEAYLDIEQYGEMRLTNVEFTTTTLCNMRCEHCAVGYTLQVKDPDALPVDMMIRRLEEVPDLRALSITGGEPMLSLASVKNYVVPLLKYAHDRGVRTQINSNLTLDLKRYDYIVPYLDVLHISHNYGGIDDFTDIGFGAFEKKPAYAVREKFFNRMVENAKALSERGVFISAETMLNSRTLPHLEAIHDQIVAMGCSRHEVHPMYPSDFASALSVASLDEIREGIHRLLDHRDQSVWMLFGTLPFYPCSSDKKDRELLSRLYGEKNVSVRNDPDGRSRLNVNIFDGEITVTDFGDIPSFGNVKDTRLIDAYNKWRQTAEAKSTHCHCPAVKCLGPNILVKDTYYKDIDFTKRKAYNIEPTMTHI</sequence>
<reference evidence="7" key="2">
    <citation type="submission" date="2020-09" db="EMBL/GenBank/DDBJ databases">
        <authorList>
            <person name="Sun Q."/>
            <person name="Zhou Y."/>
        </authorList>
    </citation>
    <scope>NUCLEOTIDE SEQUENCE</scope>
    <source>
        <strain evidence="7">CGMCC 1.12777</strain>
    </source>
</reference>
<dbReference type="PANTHER" id="PTHR42836:SF2">
    <property type="entry name" value="PROTEIN YFKA-RELATED"/>
    <property type="match status" value="1"/>
</dbReference>
<dbReference type="PROSITE" id="PS51918">
    <property type="entry name" value="RADICAL_SAM"/>
    <property type="match status" value="1"/>
</dbReference>
<gene>
    <name evidence="7" type="primary">yfkA</name>
    <name evidence="7" type="ORF">GCM10007096_10370</name>
</gene>
<name>A0A8J2ZUU9_9BACL</name>
<dbReference type="AlphaFoldDB" id="A0A8J2ZUU9"/>
<accession>A0A8J2ZUU9</accession>